<dbReference type="NCBIfam" id="TIGR00224">
    <property type="entry name" value="pckA"/>
    <property type="match status" value="1"/>
</dbReference>
<dbReference type="Pfam" id="PF01293">
    <property type="entry name" value="PEPCK_ATP"/>
    <property type="match status" value="1"/>
</dbReference>
<gene>
    <name evidence="10" type="primary">pckA</name>
</gene>
<dbReference type="NCBIfam" id="NF006821">
    <property type="entry name" value="PRK09344.1-3"/>
    <property type="match status" value="1"/>
</dbReference>
<dbReference type="GO" id="GO:0004612">
    <property type="term" value="F:phosphoenolpyruvate carboxykinase (ATP) activity"/>
    <property type="evidence" value="ECO:0007669"/>
    <property type="project" value="UniProtKB-UniRule"/>
</dbReference>
<accession>A0A1B1T9Y2</accession>
<dbReference type="PANTHER" id="PTHR30031:SF0">
    <property type="entry name" value="PHOSPHOENOLPYRUVATE CARBOXYKINASE (ATP)"/>
    <property type="match status" value="1"/>
</dbReference>
<feature type="binding site" evidence="10">
    <location>
        <position position="226"/>
    </location>
    <ligand>
        <name>Mn(2+)</name>
        <dbReference type="ChEBI" id="CHEBI:29035"/>
    </ligand>
</feature>
<feature type="binding site" evidence="10">
    <location>
        <begin position="446"/>
        <end position="447"/>
    </location>
    <ligand>
        <name>ATP</name>
        <dbReference type="ChEBI" id="CHEBI:30616"/>
    </ligand>
</feature>
<dbReference type="HAMAP" id="MF_00453">
    <property type="entry name" value="PEPCK_ATP"/>
    <property type="match status" value="1"/>
</dbReference>
<keyword evidence="8 10" id="KW-0456">Lyase</keyword>
<keyword evidence="10" id="KW-0963">Cytoplasm</keyword>
<dbReference type="PANTHER" id="PTHR30031">
    <property type="entry name" value="PHOSPHOENOLPYRUVATE CARBOXYKINASE ATP"/>
    <property type="match status" value="1"/>
</dbReference>
<dbReference type="InterPro" id="IPR015994">
    <property type="entry name" value="PEPCK_ATP_CS"/>
</dbReference>
<dbReference type="GO" id="GO:0016301">
    <property type="term" value="F:kinase activity"/>
    <property type="evidence" value="ECO:0007669"/>
    <property type="project" value="UniProtKB-KW"/>
</dbReference>
<dbReference type="PIRSF" id="PIRSF006294">
    <property type="entry name" value="PEP_crbxkin"/>
    <property type="match status" value="1"/>
</dbReference>
<keyword evidence="11" id="KW-0670">Pyruvate</keyword>
<feature type="binding site" evidence="10">
    <location>
        <position position="207"/>
    </location>
    <ligand>
        <name>Mn(2+)</name>
        <dbReference type="ChEBI" id="CHEBI:29035"/>
    </ligand>
</feature>
<feature type="binding site" evidence="10">
    <location>
        <position position="207"/>
    </location>
    <ligand>
        <name>ATP</name>
        <dbReference type="ChEBI" id="CHEBI:30616"/>
    </ligand>
</feature>
<comment type="similarity">
    <text evidence="2 10">Belongs to the phosphoenolpyruvate carboxykinase (ATP) family.</text>
</comment>
<dbReference type="UniPathway" id="UPA00138"/>
<feature type="binding site" evidence="10">
    <location>
        <position position="262"/>
    </location>
    <ligand>
        <name>Mn(2+)</name>
        <dbReference type="ChEBI" id="CHEBI:29035"/>
    </ligand>
</feature>
<dbReference type="GO" id="GO:0005524">
    <property type="term" value="F:ATP binding"/>
    <property type="evidence" value="ECO:0007669"/>
    <property type="project" value="UniProtKB-UniRule"/>
</dbReference>
<feature type="binding site" evidence="10">
    <location>
        <position position="290"/>
    </location>
    <ligand>
        <name>ATP</name>
        <dbReference type="ChEBI" id="CHEBI:30616"/>
    </ligand>
</feature>
<evidence type="ECO:0000256" key="10">
    <source>
        <dbReference type="HAMAP-Rule" id="MF_00453"/>
    </source>
</evidence>
<evidence type="ECO:0000313" key="11">
    <source>
        <dbReference type="EMBL" id="ANV79065.1"/>
    </source>
</evidence>
<comment type="subcellular location">
    <subcellularLocation>
        <location evidence="10">Cytoplasm</location>
    </subcellularLocation>
</comment>
<comment type="pathway">
    <text evidence="1 10">Carbohydrate biosynthesis; gluconeogenesis.</text>
</comment>
<dbReference type="Gene3D" id="3.40.449.10">
    <property type="entry name" value="Phosphoenolpyruvate Carboxykinase, domain 1"/>
    <property type="match status" value="1"/>
</dbReference>
<dbReference type="Gene3D" id="2.170.8.10">
    <property type="entry name" value="Phosphoenolpyruvate Carboxykinase, domain 2"/>
    <property type="match status" value="1"/>
</dbReference>
<proteinExistence type="inferred from homology"/>
<comment type="function">
    <text evidence="10">Involved in the gluconeogenesis. Catalyzes the conversion of oxaloacetate (OAA) to phosphoenolpyruvate (PEP) through direct phosphoryl transfer between the nucleoside triphosphate and OAA.</text>
</comment>
<dbReference type="InterPro" id="IPR013035">
    <property type="entry name" value="PEP_carboxykinase_C"/>
</dbReference>
<comment type="catalytic activity">
    <reaction evidence="9 10">
        <text>oxaloacetate + ATP = phosphoenolpyruvate + ADP + CO2</text>
        <dbReference type="Rhea" id="RHEA:18617"/>
        <dbReference type="ChEBI" id="CHEBI:16452"/>
        <dbReference type="ChEBI" id="CHEBI:16526"/>
        <dbReference type="ChEBI" id="CHEBI:30616"/>
        <dbReference type="ChEBI" id="CHEBI:58702"/>
        <dbReference type="ChEBI" id="CHEBI:456216"/>
        <dbReference type="EC" id="4.1.1.49"/>
    </reaction>
</comment>
<dbReference type="NCBIfam" id="NF006820">
    <property type="entry name" value="PRK09344.1-2"/>
    <property type="match status" value="1"/>
</dbReference>
<evidence type="ECO:0000256" key="8">
    <source>
        <dbReference type="ARBA" id="ARBA00023239"/>
    </source>
</evidence>
<comment type="cofactor">
    <cofactor evidence="10">
        <name>Mn(2+)</name>
        <dbReference type="ChEBI" id="CHEBI:29035"/>
    </cofactor>
    <text evidence="10">Binds 1 Mn(2+) ion per subunit.</text>
</comment>
<evidence type="ECO:0000256" key="9">
    <source>
        <dbReference type="ARBA" id="ARBA00047371"/>
    </source>
</evidence>
<sequence length="538" mass="58882">METSSKGTGPSKFATSLASHGLDPKGAVHWNLGWEELHNIAVDRGEATKTSHGVLLATTGERTGRSPNDRFIVKESGLADDVWWGEVNKSTSPEVFDNLLSKVQNHLDNRDVLFVKDAHCGADSKYSMPVRLITEKAWHASFFHNMFVRSDATELVNHKPEYTILHAPELLAKPNEDGTNSGVFVILALDRGLVIIGGTHYAGEIKKAIFTIMNHILPAKGLLPMHCSANTDYKNSALFFGLSGTGKTTLSADPGRALIGDDEHGWSDDGVFNFEGGCYAKLIGLSKEDEPAIFATTRMPGSVLENVILDANGVPDFEDGTLTQNTRGSYPIESIDNRTPDSMAGHPKDVVFLTCDAFGVLPPLSRLTPEQAAYHFISGYTAKVAGTEIGITEPQATFSTCFGAPFMPRHPSVYADLLSTKIREHNANCWLINTGWVAGGYGESSRIRIKWTRALLNAALDGSLDDVIFMEDERFGFHIPTSCEGVPDEILQPRQTWPDTKRFDNVANLLAQMFIENFEQYSEGCSEEVLSASPKVLD</sequence>
<dbReference type="AlphaFoldDB" id="A0A1B1T9Y2"/>
<reference evidence="11" key="2">
    <citation type="journal article" date="2015" name="ISME J.">
        <title>A new class of marine Euryarchaeota group II from the Mediterranean deep chlorophyll maximum.</title>
        <authorList>
            <person name="Martin-Cuadrado A.B."/>
            <person name="Garcia-Heredia I."/>
            <person name="Molto A.G."/>
            <person name="Lopez-Ubeda R."/>
            <person name="Kimes N."/>
            <person name="Lopez-Garcia P."/>
            <person name="Moreira D."/>
            <person name="Rodriguez-Valera F."/>
        </authorList>
    </citation>
    <scope>NUCLEOTIDE SEQUENCE</scope>
</reference>
<feature type="binding site" evidence="10">
    <location>
        <begin position="241"/>
        <end position="249"/>
    </location>
    <ligand>
        <name>ATP</name>
        <dbReference type="ChEBI" id="CHEBI:30616"/>
    </ligand>
</feature>
<feature type="binding site" evidence="10">
    <location>
        <position position="452"/>
    </location>
    <ligand>
        <name>ATP</name>
        <dbReference type="ChEBI" id="CHEBI:30616"/>
    </ligand>
</feature>
<feature type="binding site" evidence="10">
    <location>
        <position position="226"/>
    </location>
    <ligand>
        <name>ATP</name>
        <dbReference type="ChEBI" id="CHEBI:30616"/>
    </ligand>
</feature>
<keyword evidence="4 10" id="KW-0312">Gluconeogenesis</keyword>
<dbReference type="Gene3D" id="3.90.228.20">
    <property type="match status" value="1"/>
</dbReference>
<dbReference type="EC" id="4.1.1.49" evidence="3 10"/>
<feature type="binding site" evidence="10">
    <location>
        <position position="327"/>
    </location>
    <ligand>
        <name>ATP</name>
        <dbReference type="ChEBI" id="CHEBI:30616"/>
    </ligand>
</feature>
<dbReference type="InterPro" id="IPR001272">
    <property type="entry name" value="PEP_carboxykinase_ATP"/>
</dbReference>
<dbReference type="PROSITE" id="PS00532">
    <property type="entry name" value="PEPCK_ATP"/>
    <property type="match status" value="1"/>
</dbReference>
<feature type="binding site" evidence="10">
    <location>
        <position position="327"/>
    </location>
    <ligand>
        <name>substrate</name>
    </ligand>
</feature>
<dbReference type="SUPFAM" id="SSF68923">
    <property type="entry name" value="PEP carboxykinase N-terminal domain"/>
    <property type="match status" value="1"/>
</dbReference>
<evidence type="ECO:0000256" key="6">
    <source>
        <dbReference type="ARBA" id="ARBA00022793"/>
    </source>
</evidence>
<evidence type="ECO:0000256" key="7">
    <source>
        <dbReference type="ARBA" id="ARBA00022840"/>
    </source>
</evidence>
<dbReference type="InterPro" id="IPR008210">
    <property type="entry name" value="PEP_carboxykinase_N"/>
</dbReference>
<name>A0A1B1T9Y2_9ARCH</name>
<keyword evidence="5 10" id="KW-0547">Nucleotide-binding</keyword>
<protein>
    <recommendedName>
        <fullName evidence="3 10">Phosphoenolpyruvate carboxykinase (ATP)</fullName>
        <shortName evidence="10">PCK</shortName>
        <shortName evidence="10">PEP carboxykinase</shortName>
        <shortName evidence="10">PEPCK</shortName>
        <ecNumber evidence="3 10">4.1.1.49</ecNumber>
    </recommendedName>
</protein>
<evidence type="ECO:0000256" key="5">
    <source>
        <dbReference type="ARBA" id="ARBA00022741"/>
    </source>
</evidence>
<dbReference type="SUPFAM" id="SSF53795">
    <property type="entry name" value="PEP carboxykinase-like"/>
    <property type="match status" value="1"/>
</dbReference>
<keyword evidence="11" id="KW-0418">Kinase</keyword>
<feature type="binding site" evidence="10">
    <location>
        <position position="65"/>
    </location>
    <ligand>
        <name>substrate</name>
    </ligand>
</feature>
<feature type="binding site" evidence="10">
    <location>
        <position position="201"/>
    </location>
    <ligand>
        <name>substrate</name>
    </ligand>
</feature>
<evidence type="ECO:0000256" key="4">
    <source>
        <dbReference type="ARBA" id="ARBA00022432"/>
    </source>
</evidence>
<reference evidence="11" key="1">
    <citation type="submission" date="2014-11" db="EMBL/GenBank/DDBJ databases">
        <authorList>
            <person name="Zhu J."/>
            <person name="Qi W."/>
            <person name="Song R."/>
        </authorList>
    </citation>
    <scope>NUCLEOTIDE SEQUENCE</scope>
</reference>
<keyword evidence="6 10" id="KW-0210">Decarboxylase</keyword>
<evidence type="ECO:0000256" key="1">
    <source>
        <dbReference type="ARBA" id="ARBA00004742"/>
    </source>
</evidence>
<dbReference type="EMBL" id="KP211812">
    <property type="protein sequence ID" value="ANV79065.1"/>
    <property type="molecule type" value="Genomic_DNA"/>
</dbReference>
<dbReference type="GO" id="GO:0006094">
    <property type="term" value="P:gluconeogenesis"/>
    <property type="evidence" value="ECO:0007669"/>
    <property type="project" value="UniProtKB-UniRule"/>
</dbReference>
<evidence type="ECO:0000256" key="3">
    <source>
        <dbReference type="ARBA" id="ARBA00012363"/>
    </source>
</evidence>
<dbReference type="GO" id="GO:0046872">
    <property type="term" value="F:metal ion binding"/>
    <property type="evidence" value="ECO:0007669"/>
    <property type="project" value="UniProtKB-KW"/>
</dbReference>
<keyword evidence="10" id="KW-0479">Metal-binding</keyword>
<organism evidence="11">
    <name type="scientific">uncultured Poseidoniia archaeon</name>
    <dbReference type="NCBI Taxonomy" id="1697135"/>
    <lineage>
        <taxon>Archaea</taxon>
        <taxon>Methanobacteriati</taxon>
        <taxon>Thermoplasmatota</taxon>
        <taxon>Candidatus Poseidoniia</taxon>
        <taxon>environmental samples</taxon>
    </lineage>
</organism>
<dbReference type="GO" id="GO:0005829">
    <property type="term" value="C:cytosol"/>
    <property type="evidence" value="ECO:0007669"/>
    <property type="project" value="TreeGrafter"/>
</dbReference>
<keyword evidence="10" id="KW-0464">Manganese</keyword>
<feature type="binding site" evidence="10">
    <location>
        <position position="207"/>
    </location>
    <ligand>
        <name>substrate</name>
    </ligand>
</feature>
<evidence type="ECO:0000256" key="2">
    <source>
        <dbReference type="ARBA" id="ARBA00006052"/>
    </source>
</evidence>
<keyword evidence="11" id="KW-0808">Transferase</keyword>
<keyword evidence="7 10" id="KW-0067">ATP-binding</keyword>